<proteinExistence type="predicted"/>
<dbReference type="InterPro" id="IPR010572">
    <property type="entry name" value="Tail_dom"/>
</dbReference>
<evidence type="ECO:0000313" key="3">
    <source>
        <dbReference type="Proteomes" id="UP000234384"/>
    </source>
</evidence>
<dbReference type="InterPro" id="IPR007119">
    <property type="entry name" value="Phage_tail_spike_N"/>
</dbReference>
<reference evidence="2 3" key="1">
    <citation type="submission" date="2017-12" db="EMBL/GenBank/DDBJ databases">
        <title>Phylogenetic diversity of female urinary microbiome.</title>
        <authorList>
            <person name="Thomas-White K."/>
            <person name="Wolfe A.J."/>
        </authorList>
    </citation>
    <scope>NUCLEOTIDE SEQUENCE [LARGE SCALE GENOMIC DNA]</scope>
    <source>
        <strain evidence="2 3">UMB0898</strain>
    </source>
</reference>
<dbReference type="RefSeq" id="WP_101954016.1">
    <property type="nucleotide sequence ID" value="NZ_PKHE01000005.1"/>
</dbReference>
<comment type="caution">
    <text evidence="2">The sequence shown here is derived from an EMBL/GenBank/DDBJ whole genome shotgun (WGS) entry which is preliminary data.</text>
</comment>
<accession>A0A2I1K210</accession>
<dbReference type="EMBL" id="PKHE01000005">
    <property type="protein sequence ID" value="PKY89696.1"/>
    <property type="molecule type" value="Genomic_DNA"/>
</dbReference>
<evidence type="ECO:0000259" key="1">
    <source>
        <dbReference type="Pfam" id="PF06605"/>
    </source>
</evidence>
<evidence type="ECO:0000313" key="2">
    <source>
        <dbReference type="EMBL" id="PKY89696.1"/>
    </source>
</evidence>
<feature type="domain" description="Tail spike" evidence="1">
    <location>
        <begin position="142"/>
        <end position="357"/>
    </location>
</feature>
<dbReference type="Proteomes" id="UP000234384">
    <property type="component" value="Unassembled WGS sequence"/>
</dbReference>
<name>A0A2I1K210_9LACT</name>
<sequence length="709" mass="80892">MKPILYPANEKTFLTYGLGEINAIKAIATRERNGNYTLYIEYPSNGEMASVFQREMKIKSDVGVRTKNQTFEINRINKNSDGIIKIYAKHISHKAEQSVLNPNVSVLGASAQDALSTWNANLIGGLKFDVWSDIETNNSTNWKIEEITNAREALMGKRGSILDVWGGEYEFDNMTIKLHKQLGRKTPTVLEYGRNIVSAESDEDIESTVTSILPFAVYTPTNEEGNSSESKIVTLDEKIIDGDYLDLYANRRIATIDLSSKFKQDEVPTQDKLRSIAESYVKNNRIGMPKINTKIEYIDLSTTLDYQSLKLVEEIELCDIVPIFYPKLGITSEDAKVVVVNYNVLLDRNDSIEVGTIGSGFRSALTGDIEDRLFDLENRQENLEDELPKYLVNSLGNRIWYDTPPSNIEHKIGDTWFEKNGKYHRIYVWNGETWEKLIDTETFDREIQEKINAFESKVKEFDEQFQATQERNQSELDAFRKELDSLDLPTDVINDMEAKINALRDRTEMSLDLIGNDGVTRYNKNLLKGEFKRKVLFDNPITEIVANDGGFKAGQTYTISFDAICEMLQKAILNVHLEAPSEILKAQLKLVPERERLETFEVESSSHENKFNVIADESYQITISGDWYKEQAFKHSINKNDTKRVELQFKDIADGNLDNSWVGEWSSEPILILNGGRENEIPTVLDSNGGNWIVGEWAEQPEIIFNERS</sequence>
<dbReference type="OrthoDB" id="4387735at2"/>
<dbReference type="Pfam" id="PF06605">
    <property type="entry name" value="Prophage_tail"/>
    <property type="match status" value="1"/>
</dbReference>
<protein>
    <submittedName>
        <fullName evidence="2">Peptidase</fullName>
    </submittedName>
</protein>
<dbReference type="AlphaFoldDB" id="A0A2I1K210"/>
<dbReference type="NCBIfam" id="TIGR01665">
    <property type="entry name" value="put_anti_recept"/>
    <property type="match status" value="1"/>
</dbReference>
<organism evidence="2 3">
    <name type="scientific">Falseniella ignava</name>
    <dbReference type="NCBI Taxonomy" id="137730"/>
    <lineage>
        <taxon>Bacteria</taxon>
        <taxon>Bacillati</taxon>
        <taxon>Bacillota</taxon>
        <taxon>Bacilli</taxon>
        <taxon>Lactobacillales</taxon>
        <taxon>Aerococcaceae</taxon>
        <taxon>Falseniella</taxon>
    </lineage>
</organism>
<gene>
    <name evidence="2" type="ORF">CYJ57_03020</name>
</gene>